<evidence type="ECO:0000313" key="2">
    <source>
        <dbReference type="Proteomes" id="UP000265562"/>
    </source>
</evidence>
<dbReference type="KEGG" id="lua:D4A81_10075"/>
<dbReference type="Proteomes" id="UP000265562">
    <property type="component" value="Chromosome"/>
</dbReference>
<name>A0A385Q3J6_9FIRM</name>
<sequence length="194" mass="22690">MKPDCIRDISKFSSMDSNRPYFLDTNILYWYCYPNYALLNSNKVHRQSEIYINFVDNLVYNGNPIFTSVYNMSELLYTVEKNEFELYKSKQGTDITLKEFRRITNRSDLKTTLLVCIENIKNICKILDYHSGPDILDEFVSSIDKHHCDNYDYIILKNCIADNKKHIISDDADFATMDGFTLYTANSYALNPTV</sequence>
<dbReference type="EMBL" id="CP032364">
    <property type="protein sequence ID" value="AYB00255.1"/>
    <property type="molecule type" value="Genomic_DNA"/>
</dbReference>
<dbReference type="InterPro" id="IPR029060">
    <property type="entry name" value="PIN-like_dom_sf"/>
</dbReference>
<organism evidence="1 2">
    <name type="scientific">Lachnoanaerobaculum umeaense</name>
    <dbReference type="NCBI Taxonomy" id="617123"/>
    <lineage>
        <taxon>Bacteria</taxon>
        <taxon>Bacillati</taxon>
        <taxon>Bacillota</taxon>
        <taxon>Clostridia</taxon>
        <taxon>Lachnospirales</taxon>
        <taxon>Lachnospiraceae</taxon>
        <taxon>Lachnoanaerobaculum</taxon>
    </lineage>
</organism>
<dbReference type="SUPFAM" id="SSF88723">
    <property type="entry name" value="PIN domain-like"/>
    <property type="match status" value="1"/>
</dbReference>
<dbReference type="RefSeq" id="WP_111524756.1">
    <property type="nucleotide sequence ID" value="NZ_CP032364.1"/>
</dbReference>
<proteinExistence type="predicted"/>
<reference evidence="1 2" key="1">
    <citation type="submission" date="2018-09" db="EMBL/GenBank/DDBJ databases">
        <title>Genome sequencing of Lachnoanaerobaculum umeaense DSM 23576.</title>
        <authorList>
            <person name="Kook J.-K."/>
            <person name="Park S.-N."/>
            <person name="Lim Y.K."/>
        </authorList>
    </citation>
    <scope>NUCLEOTIDE SEQUENCE [LARGE SCALE GENOMIC DNA]</scope>
    <source>
        <strain evidence="2">DSM 23576 \ CCUG 58757</strain>
    </source>
</reference>
<gene>
    <name evidence="1" type="ORF">D4A81_10075</name>
</gene>
<keyword evidence="2" id="KW-1185">Reference proteome</keyword>
<accession>A0A385Q3J6</accession>
<evidence type="ECO:0000313" key="1">
    <source>
        <dbReference type="EMBL" id="AYB00255.1"/>
    </source>
</evidence>
<dbReference type="AlphaFoldDB" id="A0A385Q3J6"/>
<protein>
    <submittedName>
        <fullName evidence="1">PIN domain-containing protein</fullName>
    </submittedName>
</protein>
<dbReference type="OrthoDB" id="7033449at2"/>